<dbReference type="STRING" id="7102.A0A2A4JHY6"/>
<dbReference type="EMBL" id="NWSH01001502">
    <property type="protein sequence ID" value="PCG71040.1"/>
    <property type="molecule type" value="Genomic_DNA"/>
</dbReference>
<feature type="signal peptide" evidence="1">
    <location>
        <begin position="1"/>
        <end position="15"/>
    </location>
</feature>
<evidence type="ECO:0000256" key="1">
    <source>
        <dbReference type="SAM" id="SignalP"/>
    </source>
</evidence>
<name>A0A2A4JHY6_HELVI</name>
<feature type="chain" id="PRO_5012472356" evidence="1">
    <location>
        <begin position="16"/>
        <end position="225"/>
    </location>
</feature>
<gene>
    <name evidence="2" type="ORF">B5V51_2339</name>
</gene>
<evidence type="ECO:0000313" key="2">
    <source>
        <dbReference type="EMBL" id="PCG71040.1"/>
    </source>
</evidence>
<sequence length="225" mass="24366">MMKIIFLVFIPLAWSYGPNTQGGGAFAYVDSTGNRYGGTYGLEDGKVVRTSGDPFPEHFADTVDPYQGADFAPVFFGNFDNLLQEVFKKNFENQRLAFDAARQAFDISSNQLGGYYPNPNVDYRYPAFGGFGMPSFGNSAFASAAAGPGFQHHIAAISPSNPGMPNVDRVSHFADSSLPGGRKFYSVSSKSYSSSSNINGKEISNRGAETLVNDNGKVTHYKVQN</sequence>
<dbReference type="AlphaFoldDB" id="A0A2A4JHY6"/>
<protein>
    <submittedName>
        <fullName evidence="2">Uncharacterized protein</fullName>
    </submittedName>
</protein>
<organism evidence="2">
    <name type="scientific">Heliothis virescens</name>
    <name type="common">Tobacco budworm moth</name>
    <dbReference type="NCBI Taxonomy" id="7102"/>
    <lineage>
        <taxon>Eukaryota</taxon>
        <taxon>Metazoa</taxon>
        <taxon>Ecdysozoa</taxon>
        <taxon>Arthropoda</taxon>
        <taxon>Hexapoda</taxon>
        <taxon>Insecta</taxon>
        <taxon>Pterygota</taxon>
        <taxon>Neoptera</taxon>
        <taxon>Endopterygota</taxon>
        <taxon>Lepidoptera</taxon>
        <taxon>Glossata</taxon>
        <taxon>Ditrysia</taxon>
        <taxon>Noctuoidea</taxon>
        <taxon>Noctuidae</taxon>
        <taxon>Heliothinae</taxon>
        <taxon>Heliothis</taxon>
    </lineage>
</organism>
<keyword evidence="1" id="KW-0732">Signal</keyword>
<proteinExistence type="predicted"/>
<accession>A0A2A4JHY6</accession>
<reference evidence="2" key="1">
    <citation type="submission" date="2017-09" db="EMBL/GenBank/DDBJ databases">
        <title>Contemporary evolution of a Lepidopteran species, Heliothis virescens, in response to modern agricultural practices.</title>
        <authorList>
            <person name="Fritz M.L."/>
            <person name="Deyonke A.M."/>
            <person name="Papanicolaou A."/>
            <person name="Micinski S."/>
            <person name="Westbrook J."/>
            <person name="Gould F."/>
        </authorList>
    </citation>
    <scope>NUCLEOTIDE SEQUENCE [LARGE SCALE GENOMIC DNA]</scope>
    <source>
        <strain evidence="2">HvINT-</strain>
        <tissue evidence="2">Whole body</tissue>
    </source>
</reference>
<comment type="caution">
    <text evidence="2">The sequence shown here is derived from an EMBL/GenBank/DDBJ whole genome shotgun (WGS) entry which is preliminary data.</text>
</comment>